<evidence type="ECO:0000313" key="10">
    <source>
        <dbReference type="Proteomes" id="UP000244005"/>
    </source>
</evidence>
<dbReference type="Gramene" id="Mp5g19920.2">
    <property type="protein sequence ID" value="Mp5g19920.2.cds"/>
    <property type="gene ID" value="Mp5g19920"/>
</dbReference>
<dbReference type="Proteomes" id="UP000244005">
    <property type="component" value="Unassembled WGS sequence"/>
</dbReference>
<evidence type="ECO:0000256" key="1">
    <source>
        <dbReference type="ARBA" id="ARBA00004141"/>
    </source>
</evidence>
<dbReference type="SUPFAM" id="SSF103473">
    <property type="entry name" value="MFS general substrate transporter"/>
    <property type="match status" value="2"/>
</dbReference>
<dbReference type="Gene3D" id="1.20.1250.20">
    <property type="entry name" value="MFS general substrate transporter like domains"/>
    <property type="match status" value="1"/>
</dbReference>
<keyword evidence="2 6" id="KW-0812">Transmembrane</keyword>
<feature type="domain" description="NFD4 C-terminal" evidence="8">
    <location>
        <begin position="375"/>
        <end position="535"/>
    </location>
</feature>
<evidence type="ECO:0000313" key="9">
    <source>
        <dbReference type="EMBL" id="PTQ27324.1"/>
    </source>
</evidence>
<dbReference type="OMA" id="FYGFTFC"/>
<gene>
    <name evidence="9" type="ORF">MARPO_0206s0007</name>
</gene>
<keyword evidence="4 6" id="KW-0472">Membrane</keyword>
<evidence type="ECO:0000256" key="3">
    <source>
        <dbReference type="ARBA" id="ARBA00022989"/>
    </source>
</evidence>
<feature type="transmembrane region" description="Helical" evidence="6">
    <location>
        <begin position="158"/>
        <end position="179"/>
    </location>
</feature>
<name>A0A2R6W0G4_MARPO</name>
<organism evidence="9 10">
    <name type="scientific">Marchantia polymorpha</name>
    <name type="common">Common liverwort</name>
    <name type="synonym">Marchantia aquatica</name>
    <dbReference type="NCBI Taxonomy" id="3197"/>
    <lineage>
        <taxon>Eukaryota</taxon>
        <taxon>Viridiplantae</taxon>
        <taxon>Streptophyta</taxon>
        <taxon>Embryophyta</taxon>
        <taxon>Marchantiophyta</taxon>
        <taxon>Marchantiopsida</taxon>
        <taxon>Marchantiidae</taxon>
        <taxon>Marchantiales</taxon>
        <taxon>Marchantiaceae</taxon>
        <taxon>Marchantia</taxon>
    </lineage>
</organism>
<dbReference type="AlphaFoldDB" id="A0A2R6W0G4"/>
<feature type="transmembrane region" description="Helical" evidence="6">
    <location>
        <begin position="506"/>
        <end position="523"/>
    </location>
</feature>
<dbReference type="EMBL" id="KZ772873">
    <property type="protein sequence ID" value="PTQ27322.1"/>
    <property type="molecule type" value="Genomic_DNA"/>
</dbReference>
<sequence>MRFSLKHPGMNGKFQFAARMLKSRWFVVVAAIWIQCCSGSSYNFGIYSQSIKVALGYDQMHLDTLASFKDIGSNVGVMSGLVFDQIPPWGVLIIGALQSGFGYLMMWLSVTGRISPPALWQMCLYMFLSANGQTYFNTATVVTCVQNFPRSRGIIIGLMKGFLGLSGAILTQVYHAIYADEPSSFLFMLMWLPSAMSLLWMFVIRPVSSPKRGNENRNLYLISAIALVLAAYLMTLIIIENTVTLSHVVSLITCSICALVLLAPLGVVYKSESEDAKAQAASSNSSPYSSSSSLPPSLTPSLTQPLLRGESSSRLPVSVQVVVNPPEPQSERTGPKVVYSESEGDMSIPESIVENPAERVKPHRGEDHTFTEAVAKADFWLLFVAMACGMGSGLTAIDNMGQIGASLGYSTQKVGTFISLLSIWNFLGRLGFGTVSEVCLHRYRIARPVFLALTQATMSVGHLMIATAFPGSLYVGSVVIGLCYGAQWSLMPAITSEIFGLMRFGTLYNTITIASPLGAYYLSVQVAGHIYDYEARQERITAPAVNTVGLGFLRWFKSGELLCHGPHCFRLTFIIMAAVSFFGCLVCLILVARTRKFYARVVYARLESQRIEKQEQERGLQAA</sequence>
<dbReference type="PANTHER" id="PTHR21576">
    <property type="entry name" value="UNCHARACTERIZED NODULIN-LIKE PROTEIN"/>
    <property type="match status" value="1"/>
</dbReference>
<keyword evidence="3 6" id="KW-1133">Transmembrane helix</keyword>
<dbReference type="Pfam" id="PF23262">
    <property type="entry name" value="NFD4_C"/>
    <property type="match status" value="1"/>
</dbReference>
<dbReference type="PANTHER" id="PTHR21576:SF22">
    <property type="entry name" value="F25A4.25 PROTEIN"/>
    <property type="match status" value="1"/>
</dbReference>
<feature type="domain" description="Nodulin-like" evidence="7">
    <location>
        <begin position="24"/>
        <end position="268"/>
    </location>
</feature>
<feature type="transmembrane region" description="Helical" evidence="6">
    <location>
        <begin position="571"/>
        <end position="591"/>
    </location>
</feature>
<dbReference type="CDD" id="cd17354">
    <property type="entry name" value="MFS_Mch1p_like"/>
    <property type="match status" value="1"/>
</dbReference>
<evidence type="ECO:0000256" key="2">
    <source>
        <dbReference type="ARBA" id="ARBA00022692"/>
    </source>
</evidence>
<feature type="transmembrane region" description="Helical" evidence="6">
    <location>
        <begin position="89"/>
        <end position="110"/>
    </location>
</feature>
<feature type="transmembrane region" description="Helical" evidence="6">
    <location>
        <begin position="219"/>
        <end position="239"/>
    </location>
</feature>
<reference evidence="9" key="2">
    <citation type="submission" date="2017-12" db="EMBL/GenBank/DDBJ databases">
        <title>WGS assembly of Marchantia polymorpha.</title>
        <authorList>
            <person name="Bowman J.L."/>
            <person name="Kohchi T."/>
            <person name="Yamato K.T."/>
            <person name="Jenkins J."/>
            <person name="Shu S."/>
            <person name="Ishizaki K."/>
            <person name="Yamaoka S."/>
            <person name="Nishihama R."/>
            <person name="Nakamura Y."/>
            <person name="Berger F."/>
            <person name="Adam C."/>
            <person name="Aki S.S."/>
            <person name="Althoff F."/>
            <person name="Araki T."/>
            <person name="Arteaga-Vazquez M.A."/>
            <person name="Balasubrmanian S."/>
            <person name="Bauer D."/>
            <person name="Boehm C.R."/>
            <person name="Briginshaw L."/>
            <person name="Caballero-Perez J."/>
            <person name="Catarino B."/>
            <person name="Chen F."/>
            <person name="Chiyoda S."/>
            <person name="Chovatia M."/>
            <person name="Davies K.M."/>
            <person name="Delmans M."/>
            <person name="Demura T."/>
            <person name="Dierschke T."/>
            <person name="Dolan L."/>
            <person name="Dorantes-Acosta A.E."/>
            <person name="Eklund D.M."/>
            <person name="Florent S.N."/>
            <person name="Flores-Sandoval E."/>
            <person name="Fujiyama A."/>
            <person name="Fukuzawa H."/>
            <person name="Galik B."/>
            <person name="Grimanelli D."/>
            <person name="Grimwood J."/>
            <person name="Grossniklaus U."/>
            <person name="Hamada T."/>
            <person name="Haseloff J."/>
            <person name="Hetherington A.J."/>
            <person name="Higo A."/>
            <person name="Hirakawa Y."/>
            <person name="Hundley H.N."/>
            <person name="Ikeda Y."/>
            <person name="Inoue K."/>
            <person name="Inoue S."/>
            <person name="Ishida S."/>
            <person name="Jia Q."/>
            <person name="Kakita M."/>
            <person name="Kanazawa T."/>
            <person name="Kawai Y."/>
            <person name="Kawashima T."/>
            <person name="Kennedy M."/>
            <person name="Kinose K."/>
            <person name="Kinoshita T."/>
            <person name="Kohara Y."/>
            <person name="Koide E."/>
            <person name="Komatsu K."/>
            <person name="Kopischke S."/>
            <person name="Kubo M."/>
            <person name="Kyozuka J."/>
            <person name="Lagercrantz U."/>
            <person name="Lin S.S."/>
            <person name="Lindquist E."/>
            <person name="Lipzen A.M."/>
            <person name="Lu C."/>
            <person name="Luna E.D."/>
            <person name="Martienssen R.A."/>
            <person name="Minamino N."/>
            <person name="Mizutani M."/>
            <person name="Mizutani M."/>
            <person name="Mochizuki N."/>
            <person name="Monte I."/>
            <person name="Mosher R."/>
            <person name="Nagasaki H."/>
            <person name="Nakagami H."/>
            <person name="Naramoto S."/>
            <person name="Nishitani K."/>
            <person name="Ohtani M."/>
            <person name="Okamoto T."/>
            <person name="Okumura M."/>
            <person name="Phillips J."/>
            <person name="Pollak B."/>
            <person name="Reinders A."/>
            <person name="Roevekamp M."/>
            <person name="Sano R."/>
            <person name="Sawa S."/>
            <person name="Schmid M.W."/>
            <person name="Shirakawa M."/>
            <person name="Solano R."/>
            <person name="Spunde A."/>
            <person name="Suetsugu N."/>
            <person name="Sugano S."/>
            <person name="Sugiyama A."/>
            <person name="Sun R."/>
            <person name="Suzuki Y."/>
            <person name="Takenaka M."/>
            <person name="Takezawa D."/>
            <person name="Tomogane H."/>
            <person name="Tsuzuki M."/>
            <person name="Ueda T."/>
            <person name="Umeda M."/>
            <person name="Ward J.M."/>
            <person name="Watanabe Y."/>
            <person name="Yazaki K."/>
            <person name="Yokoyama R."/>
            <person name="Yoshitake Y."/>
            <person name="Yotsui I."/>
            <person name="Zachgo S."/>
            <person name="Schmutz J."/>
        </authorList>
    </citation>
    <scope>NUCLEOTIDE SEQUENCE [LARGE SCALE GENOMIC DNA]</scope>
    <source>
        <strain evidence="9">Tak-1</strain>
    </source>
</reference>
<dbReference type="Gramene" id="Mp5g19920.3">
    <property type="protein sequence ID" value="Mp5g19920.3.cds"/>
    <property type="gene ID" value="Mp5g19920"/>
</dbReference>
<feature type="region of interest" description="Disordered" evidence="5">
    <location>
        <begin position="280"/>
        <end position="341"/>
    </location>
</feature>
<dbReference type="GO" id="GO:0016020">
    <property type="term" value="C:membrane"/>
    <property type="evidence" value="ECO:0000318"/>
    <property type="project" value="GO_Central"/>
</dbReference>
<proteinExistence type="predicted"/>
<evidence type="ECO:0000256" key="6">
    <source>
        <dbReference type="SAM" id="Phobius"/>
    </source>
</evidence>
<accession>A0A2R6W0G4</accession>
<feature type="transmembrane region" description="Helical" evidence="6">
    <location>
        <begin position="185"/>
        <end position="207"/>
    </location>
</feature>
<evidence type="ECO:0000259" key="7">
    <source>
        <dbReference type="Pfam" id="PF06813"/>
    </source>
</evidence>
<evidence type="ECO:0000256" key="5">
    <source>
        <dbReference type="SAM" id="MobiDB-lite"/>
    </source>
</evidence>
<evidence type="ECO:0000259" key="8">
    <source>
        <dbReference type="Pfam" id="PF23262"/>
    </source>
</evidence>
<dbReference type="EMBL" id="KZ772873">
    <property type="protein sequence ID" value="PTQ27323.1"/>
    <property type="molecule type" value="Genomic_DNA"/>
</dbReference>
<feature type="transmembrane region" description="Helical" evidence="6">
    <location>
        <begin position="245"/>
        <end position="269"/>
    </location>
</feature>
<dbReference type="OrthoDB" id="410267at2759"/>
<dbReference type="EMBL" id="KZ772873">
    <property type="protein sequence ID" value="PTQ27324.1"/>
    <property type="molecule type" value="Genomic_DNA"/>
</dbReference>
<evidence type="ECO:0000256" key="4">
    <source>
        <dbReference type="ARBA" id="ARBA00023136"/>
    </source>
</evidence>
<feature type="transmembrane region" description="Helical" evidence="6">
    <location>
        <begin position="473"/>
        <end position="494"/>
    </location>
</feature>
<reference evidence="10" key="1">
    <citation type="journal article" date="2017" name="Cell">
        <title>Insights into land plant evolution garnered from the Marchantia polymorpha genome.</title>
        <authorList>
            <person name="Bowman J.L."/>
            <person name="Kohchi T."/>
            <person name="Yamato K.T."/>
            <person name="Jenkins J."/>
            <person name="Shu S."/>
            <person name="Ishizaki K."/>
            <person name="Yamaoka S."/>
            <person name="Nishihama R."/>
            <person name="Nakamura Y."/>
            <person name="Berger F."/>
            <person name="Adam C."/>
            <person name="Aki S.S."/>
            <person name="Althoff F."/>
            <person name="Araki T."/>
            <person name="Arteaga-Vazquez M.A."/>
            <person name="Balasubrmanian S."/>
            <person name="Barry K."/>
            <person name="Bauer D."/>
            <person name="Boehm C.R."/>
            <person name="Briginshaw L."/>
            <person name="Caballero-Perez J."/>
            <person name="Catarino B."/>
            <person name="Chen F."/>
            <person name="Chiyoda S."/>
            <person name="Chovatia M."/>
            <person name="Davies K.M."/>
            <person name="Delmans M."/>
            <person name="Demura T."/>
            <person name="Dierschke T."/>
            <person name="Dolan L."/>
            <person name="Dorantes-Acosta A.E."/>
            <person name="Eklund D.M."/>
            <person name="Florent S.N."/>
            <person name="Flores-Sandoval E."/>
            <person name="Fujiyama A."/>
            <person name="Fukuzawa H."/>
            <person name="Galik B."/>
            <person name="Grimanelli D."/>
            <person name="Grimwood J."/>
            <person name="Grossniklaus U."/>
            <person name="Hamada T."/>
            <person name="Haseloff J."/>
            <person name="Hetherington A.J."/>
            <person name="Higo A."/>
            <person name="Hirakawa Y."/>
            <person name="Hundley H.N."/>
            <person name="Ikeda Y."/>
            <person name="Inoue K."/>
            <person name="Inoue S.I."/>
            <person name="Ishida S."/>
            <person name="Jia Q."/>
            <person name="Kakita M."/>
            <person name="Kanazawa T."/>
            <person name="Kawai Y."/>
            <person name="Kawashima T."/>
            <person name="Kennedy M."/>
            <person name="Kinose K."/>
            <person name="Kinoshita T."/>
            <person name="Kohara Y."/>
            <person name="Koide E."/>
            <person name="Komatsu K."/>
            <person name="Kopischke S."/>
            <person name="Kubo M."/>
            <person name="Kyozuka J."/>
            <person name="Lagercrantz U."/>
            <person name="Lin S.S."/>
            <person name="Lindquist E."/>
            <person name="Lipzen A.M."/>
            <person name="Lu C.W."/>
            <person name="De Luna E."/>
            <person name="Martienssen R.A."/>
            <person name="Minamino N."/>
            <person name="Mizutani M."/>
            <person name="Mizutani M."/>
            <person name="Mochizuki N."/>
            <person name="Monte I."/>
            <person name="Mosher R."/>
            <person name="Nagasaki H."/>
            <person name="Nakagami H."/>
            <person name="Naramoto S."/>
            <person name="Nishitani K."/>
            <person name="Ohtani M."/>
            <person name="Okamoto T."/>
            <person name="Okumura M."/>
            <person name="Phillips J."/>
            <person name="Pollak B."/>
            <person name="Reinders A."/>
            <person name="Rovekamp M."/>
            <person name="Sano R."/>
            <person name="Sawa S."/>
            <person name="Schmid M.W."/>
            <person name="Shirakawa M."/>
            <person name="Solano R."/>
            <person name="Spunde A."/>
            <person name="Suetsugu N."/>
            <person name="Sugano S."/>
            <person name="Sugiyama A."/>
            <person name="Sun R."/>
            <person name="Suzuki Y."/>
            <person name="Takenaka M."/>
            <person name="Takezawa D."/>
            <person name="Tomogane H."/>
            <person name="Tsuzuki M."/>
            <person name="Ueda T."/>
            <person name="Umeda M."/>
            <person name="Ward J.M."/>
            <person name="Watanabe Y."/>
            <person name="Yazaki K."/>
            <person name="Yokoyama R."/>
            <person name="Yoshitake Y."/>
            <person name="Yotsui I."/>
            <person name="Zachgo S."/>
            <person name="Schmutz J."/>
        </authorList>
    </citation>
    <scope>NUCLEOTIDE SEQUENCE [LARGE SCALE GENOMIC DNA]</scope>
    <source>
        <strain evidence="10">Tak-1</strain>
    </source>
</reference>
<protein>
    <submittedName>
        <fullName evidence="9">Uncharacterized protein</fullName>
    </submittedName>
</protein>
<dbReference type="InterPro" id="IPR056555">
    <property type="entry name" value="NFD4_C"/>
</dbReference>
<dbReference type="Gramene" id="Mp5g19920.1">
    <property type="protein sequence ID" value="Mp5g19920.1.cds"/>
    <property type="gene ID" value="Mp5g19920"/>
</dbReference>
<feature type="compositionally biased region" description="Low complexity" evidence="5">
    <location>
        <begin position="282"/>
        <end position="307"/>
    </location>
</feature>
<comment type="subcellular location">
    <subcellularLocation>
        <location evidence="1">Membrane</location>
        <topology evidence="1">Multi-pass membrane protein</topology>
    </subcellularLocation>
</comment>
<dbReference type="InterPro" id="IPR010658">
    <property type="entry name" value="Nodulin-like"/>
</dbReference>
<feature type="transmembrane region" description="Helical" evidence="6">
    <location>
        <begin position="379"/>
        <end position="397"/>
    </location>
</feature>
<dbReference type="InterPro" id="IPR036259">
    <property type="entry name" value="MFS_trans_sf"/>
</dbReference>
<dbReference type="Pfam" id="PF06813">
    <property type="entry name" value="Nodulin-like"/>
    <property type="match status" value="1"/>
</dbReference>
<keyword evidence="10" id="KW-1185">Reference proteome</keyword>